<dbReference type="InterPro" id="IPR020479">
    <property type="entry name" value="HD_metazoa"/>
</dbReference>
<dbReference type="FunFam" id="1.10.10.60:FF:000108">
    <property type="entry name" value="NK2 homeobox 1"/>
    <property type="match status" value="1"/>
</dbReference>
<dbReference type="SUPFAM" id="SSF46689">
    <property type="entry name" value="Homeodomain-like"/>
    <property type="match status" value="1"/>
</dbReference>
<evidence type="ECO:0000256" key="4">
    <source>
        <dbReference type="ARBA" id="ARBA00023015"/>
    </source>
</evidence>
<keyword evidence="6 9" id="KW-0371">Homeobox</keyword>
<dbReference type="Proteomes" id="UP000261560">
    <property type="component" value="Unplaced"/>
</dbReference>
<comment type="similarity">
    <text evidence="2">Belongs to the NK-2 homeobox family.</text>
</comment>
<dbReference type="AlphaFoldDB" id="A0A3B3CJM5"/>
<proteinExistence type="inferred from homology"/>
<dbReference type="PROSITE" id="PS00027">
    <property type="entry name" value="HOMEOBOX_1"/>
    <property type="match status" value="1"/>
</dbReference>
<reference evidence="13" key="2">
    <citation type="submission" date="2025-09" db="UniProtKB">
        <authorList>
            <consortium name="Ensembl"/>
        </authorList>
    </citation>
    <scope>IDENTIFICATION</scope>
</reference>
<dbReference type="PROSITE" id="PS50071">
    <property type="entry name" value="HOMEOBOX_2"/>
    <property type="match status" value="1"/>
</dbReference>
<dbReference type="PRINTS" id="PR00024">
    <property type="entry name" value="HOMEOBOX"/>
</dbReference>
<feature type="region of interest" description="Disordered" evidence="11">
    <location>
        <begin position="38"/>
        <end position="96"/>
    </location>
</feature>
<evidence type="ECO:0000256" key="1">
    <source>
        <dbReference type="ARBA" id="ARBA00004123"/>
    </source>
</evidence>
<keyword evidence="8 9" id="KW-0539">Nucleus</keyword>
<dbReference type="Pfam" id="PF00046">
    <property type="entry name" value="Homeodomain"/>
    <property type="match status" value="1"/>
</dbReference>
<feature type="compositionally biased region" description="Polar residues" evidence="11">
    <location>
        <begin position="340"/>
        <end position="369"/>
    </location>
</feature>
<dbReference type="STRING" id="30732.ENSOMEP00000018042"/>
<dbReference type="CDD" id="cd00086">
    <property type="entry name" value="homeodomain"/>
    <property type="match status" value="1"/>
</dbReference>
<evidence type="ECO:0000259" key="12">
    <source>
        <dbReference type="PROSITE" id="PS50071"/>
    </source>
</evidence>
<dbReference type="Gene3D" id="1.10.10.60">
    <property type="entry name" value="Homeodomain-like"/>
    <property type="match status" value="1"/>
</dbReference>
<keyword evidence="14" id="KW-1185">Reference proteome</keyword>
<evidence type="ECO:0000256" key="7">
    <source>
        <dbReference type="ARBA" id="ARBA00023163"/>
    </source>
</evidence>
<dbReference type="GeneTree" id="ENSGT00940000162247"/>
<keyword evidence="5 9" id="KW-0238">DNA-binding</keyword>
<evidence type="ECO:0000256" key="6">
    <source>
        <dbReference type="ARBA" id="ARBA00023155"/>
    </source>
</evidence>
<dbReference type="InterPro" id="IPR009057">
    <property type="entry name" value="Homeodomain-like_sf"/>
</dbReference>
<dbReference type="PaxDb" id="30732-ENSOMEP00000018042"/>
<dbReference type="Ensembl" id="ENSOMET00000035078.1">
    <property type="protein sequence ID" value="ENSOMEP00000018042.1"/>
    <property type="gene ID" value="ENSOMEG00000019726.1"/>
</dbReference>
<dbReference type="PANTHER" id="PTHR24340:SF40">
    <property type="entry name" value="HOMEOBOX PROTEIN NKX-2.4"/>
    <property type="match status" value="1"/>
</dbReference>
<dbReference type="GO" id="GO:0048513">
    <property type="term" value="P:animal organ development"/>
    <property type="evidence" value="ECO:0007669"/>
    <property type="project" value="UniProtKB-ARBA"/>
</dbReference>
<name>A0A3B3CJM5_ORYME</name>
<dbReference type="GO" id="GO:0030154">
    <property type="term" value="P:cell differentiation"/>
    <property type="evidence" value="ECO:0007669"/>
    <property type="project" value="TreeGrafter"/>
</dbReference>
<evidence type="ECO:0000256" key="9">
    <source>
        <dbReference type="PROSITE-ProRule" id="PRU00108"/>
    </source>
</evidence>
<dbReference type="GO" id="GO:0005634">
    <property type="term" value="C:nucleus"/>
    <property type="evidence" value="ECO:0007669"/>
    <property type="project" value="UniProtKB-SubCell"/>
</dbReference>
<dbReference type="PANTHER" id="PTHR24340">
    <property type="entry name" value="HOMEOBOX PROTEIN NKX"/>
    <property type="match status" value="1"/>
</dbReference>
<dbReference type="OrthoDB" id="3137333at2759"/>
<feature type="compositionally biased region" description="Basic residues" evidence="11">
    <location>
        <begin position="138"/>
        <end position="149"/>
    </location>
</feature>
<evidence type="ECO:0000256" key="8">
    <source>
        <dbReference type="ARBA" id="ARBA00023242"/>
    </source>
</evidence>
<feature type="region of interest" description="Disordered" evidence="11">
    <location>
        <begin position="1"/>
        <end position="20"/>
    </location>
</feature>
<evidence type="ECO:0000313" key="13">
    <source>
        <dbReference type="Ensembl" id="ENSOMEP00000018042.1"/>
    </source>
</evidence>
<dbReference type="GO" id="GO:0045944">
    <property type="term" value="P:positive regulation of transcription by RNA polymerase II"/>
    <property type="evidence" value="ECO:0007669"/>
    <property type="project" value="UniProtKB-ARBA"/>
</dbReference>
<dbReference type="GO" id="GO:0000981">
    <property type="term" value="F:DNA-binding transcription factor activity, RNA polymerase II-specific"/>
    <property type="evidence" value="ECO:0007669"/>
    <property type="project" value="InterPro"/>
</dbReference>
<feature type="compositionally biased region" description="Low complexity" evidence="11">
    <location>
        <begin position="125"/>
        <end position="137"/>
    </location>
</feature>
<dbReference type="PROSITE" id="PS51257">
    <property type="entry name" value="PROKAR_LIPOPROTEIN"/>
    <property type="match status" value="1"/>
</dbReference>
<keyword evidence="3" id="KW-0217">Developmental protein</keyword>
<evidence type="ECO:0000256" key="11">
    <source>
        <dbReference type="SAM" id="MobiDB-lite"/>
    </source>
</evidence>
<evidence type="ECO:0000256" key="3">
    <source>
        <dbReference type="ARBA" id="ARBA00022473"/>
    </source>
</evidence>
<feature type="region of interest" description="Disordered" evidence="11">
    <location>
        <begin position="125"/>
        <end position="163"/>
    </location>
</feature>
<comment type="subcellular location">
    <subcellularLocation>
        <location evidence="1 9 10">Nucleus</location>
    </subcellularLocation>
</comment>
<keyword evidence="4" id="KW-0805">Transcription regulation</keyword>
<dbReference type="InterPro" id="IPR050394">
    <property type="entry name" value="Homeobox_NK-like"/>
</dbReference>
<evidence type="ECO:0000256" key="10">
    <source>
        <dbReference type="RuleBase" id="RU000682"/>
    </source>
</evidence>
<feature type="region of interest" description="Disordered" evidence="11">
    <location>
        <begin position="318"/>
        <end position="407"/>
    </location>
</feature>
<feature type="compositionally biased region" description="Polar residues" evidence="11">
    <location>
        <begin position="81"/>
        <end position="92"/>
    </location>
</feature>
<feature type="compositionally biased region" description="Basic and acidic residues" evidence="11">
    <location>
        <begin position="40"/>
        <end position="51"/>
    </location>
</feature>
<dbReference type="GO" id="GO:0000978">
    <property type="term" value="F:RNA polymerase II cis-regulatory region sequence-specific DNA binding"/>
    <property type="evidence" value="ECO:0007669"/>
    <property type="project" value="TreeGrafter"/>
</dbReference>
<organism evidence="13 14">
    <name type="scientific">Oryzias melastigma</name>
    <name type="common">Marine medaka</name>
    <dbReference type="NCBI Taxonomy" id="30732"/>
    <lineage>
        <taxon>Eukaryota</taxon>
        <taxon>Metazoa</taxon>
        <taxon>Chordata</taxon>
        <taxon>Craniata</taxon>
        <taxon>Vertebrata</taxon>
        <taxon>Euteleostomi</taxon>
        <taxon>Actinopterygii</taxon>
        <taxon>Neopterygii</taxon>
        <taxon>Teleostei</taxon>
        <taxon>Neoteleostei</taxon>
        <taxon>Acanthomorphata</taxon>
        <taxon>Ovalentaria</taxon>
        <taxon>Atherinomorphae</taxon>
        <taxon>Beloniformes</taxon>
        <taxon>Adrianichthyidae</taxon>
        <taxon>Oryziinae</taxon>
        <taxon>Oryzias</taxon>
    </lineage>
</organism>
<feature type="DNA-binding region" description="Homeobox" evidence="9">
    <location>
        <begin position="260"/>
        <end position="319"/>
    </location>
</feature>
<feature type="compositionally biased region" description="Low complexity" evidence="11">
    <location>
        <begin position="150"/>
        <end position="160"/>
    </location>
</feature>
<keyword evidence="7" id="KW-0804">Transcription</keyword>
<evidence type="ECO:0000256" key="5">
    <source>
        <dbReference type="ARBA" id="ARBA00023125"/>
    </source>
</evidence>
<dbReference type="OMA" id="PYHMPHG"/>
<dbReference type="InterPro" id="IPR001356">
    <property type="entry name" value="HD"/>
</dbReference>
<accession>A0A3B3CJM5</accession>
<feature type="compositionally biased region" description="Polar residues" evidence="11">
    <location>
        <begin position="380"/>
        <end position="391"/>
    </location>
</feature>
<reference evidence="13" key="1">
    <citation type="submission" date="2025-08" db="UniProtKB">
        <authorList>
            <consortium name="Ensembl"/>
        </authorList>
    </citation>
    <scope>IDENTIFICATION</scope>
</reference>
<feature type="domain" description="Homeobox" evidence="12">
    <location>
        <begin position="258"/>
        <end position="318"/>
    </location>
</feature>
<sequence length="436" mass="46795">MISRSLQPRASPRPLRPPGWGQLVCSCRSAGFLISVTEEATSRQEGGREGGLRQNSTSETHPSIIHHPDAAHRRARGGRTMSLSPKNSTPFSVTDILSPMEDSYRRFGGMDPTAGALGAPLGAYRQSQVPQQQQQQHPHQHHHHHHHHLSSSSSSSCSSSAALGPGAPYHMPHGVPQFSGAVGGFCNGGIGNVGDLPTYQETVRSGGAAAAWYSNPEPRYPTISRFMGASAGMNMSGMVGGLAGMDSSAKSVVTLHAAPRRKRRVLFSQAQVYELERRFKQQKYLSAPEREHLAGLIHLTPNQVKIWFQNHRYKLKRQAKDKAAQQPQHDSGGGAACATTGRSSSVSPALSKNGKGSRTDSCGSNNTGNRQGGSGDAMTATPQQVNHLSSTEELDDLSPSPPMGLHDQINMSQTDAALMDYTNSVIGSNLLYGRTW</sequence>
<dbReference type="InterPro" id="IPR017970">
    <property type="entry name" value="Homeobox_CS"/>
</dbReference>
<evidence type="ECO:0000256" key="2">
    <source>
        <dbReference type="ARBA" id="ARBA00005661"/>
    </source>
</evidence>
<protein>
    <submittedName>
        <fullName evidence="13">NK2 homeobox 4</fullName>
    </submittedName>
</protein>
<evidence type="ECO:0000313" key="14">
    <source>
        <dbReference type="Proteomes" id="UP000261560"/>
    </source>
</evidence>
<dbReference type="SMART" id="SM00389">
    <property type="entry name" value="HOX"/>
    <property type="match status" value="1"/>
</dbReference>